<dbReference type="AlphaFoldDB" id="A0A1Y3EIA0"/>
<feature type="non-terminal residue" evidence="1">
    <location>
        <position position="1"/>
    </location>
</feature>
<dbReference type="EMBL" id="LVZM01011688">
    <property type="protein sequence ID" value="OUC44801.1"/>
    <property type="molecule type" value="Genomic_DNA"/>
</dbReference>
<proteinExistence type="predicted"/>
<organism evidence="1 2">
    <name type="scientific">Trichinella nativa</name>
    <dbReference type="NCBI Taxonomy" id="6335"/>
    <lineage>
        <taxon>Eukaryota</taxon>
        <taxon>Metazoa</taxon>
        <taxon>Ecdysozoa</taxon>
        <taxon>Nematoda</taxon>
        <taxon>Enoplea</taxon>
        <taxon>Dorylaimia</taxon>
        <taxon>Trichinellida</taxon>
        <taxon>Trichinellidae</taxon>
        <taxon>Trichinella</taxon>
    </lineage>
</organism>
<evidence type="ECO:0000313" key="1">
    <source>
        <dbReference type="EMBL" id="OUC44801.1"/>
    </source>
</evidence>
<name>A0A1Y3EIA0_9BILA</name>
<dbReference type="Proteomes" id="UP000243006">
    <property type="component" value="Unassembled WGS sequence"/>
</dbReference>
<accession>A0A1Y3EIA0</accession>
<sequence>KVSLFRIIDAAWLGDVNVENFPYQQRLQLVAKFCKAIDKRYSIPKALHFEAAPLLTPLDVVHLLQHQVKLMLSENGHWILAKQSTVFPDYFIPVQTLMFVSKMKCKFDETIVFVKLIY</sequence>
<reference evidence="1 2" key="1">
    <citation type="submission" date="2015-04" db="EMBL/GenBank/DDBJ databases">
        <title>Draft genome of the roundworm Trichinella nativa.</title>
        <authorList>
            <person name="Mitreva M."/>
        </authorList>
    </citation>
    <scope>NUCLEOTIDE SEQUENCE [LARGE SCALE GENOMIC DNA]</scope>
    <source>
        <strain evidence="1 2">ISS45</strain>
    </source>
</reference>
<evidence type="ECO:0000313" key="2">
    <source>
        <dbReference type="Proteomes" id="UP000243006"/>
    </source>
</evidence>
<gene>
    <name evidence="1" type="ORF">D917_08815</name>
</gene>
<protein>
    <submittedName>
        <fullName evidence="1">Uncharacterized protein</fullName>
    </submittedName>
</protein>
<comment type="caution">
    <text evidence="1">The sequence shown here is derived from an EMBL/GenBank/DDBJ whole genome shotgun (WGS) entry which is preliminary data.</text>
</comment>